<proteinExistence type="predicted"/>
<dbReference type="PIRSF" id="PIRSF036762">
    <property type="entry name" value="GAA1"/>
    <property type="match status" value="1"/>
</dbReference>
<evidence type="ECO:0000313" key="2">
    <source>
        <dbReference type="Proteomes" id="UP001652625"/>
    </source>
</evidence>
<feature type="transmembrane region" description="Helical" evidence="1">
    <location>
        <begin position="520"/>
        <end position="543"/>
    </location>
</feature>
<evidence type="ECO:0000313" key="3">
    <source>
        <dbReference type="RefSeq" id="XP_065676209.1"/>
    </source>
</evidence>
<keyword evidence="2" id="KW-1185">Reference proteome</keyword>
<sequence>MGLLSNMENRGKLIEFLVLYKTKISILSFLIGVMWLFMLAHHELSPKTYISENQLLPGLVNTHFSNTYFAGVVYNELKQECTDSAIKEKLLSYLKEIGLDVYSQRFQVISKKVSGTNIFGIYRSPRASGVESIILNVPFHGNCSSNGGISMMLALAKYFSQQTFWAKDIVFLVTDHQQFGLKAWLNAYYFENDPDFINEDLNGRAGLLQVAVTIDLHSDHFTHFDLLVDGLNGQLPNLDVFNVVVRIAQYESIPLKLSHQLRFASTSNYAVNLQTLLSMMVVQSTGYPSGNHGMFFKYRVEAVTLRSVYNRKISDVRYHIGFESLGRFIEGVFRSFNNMLERFHHSYFLYILPNAYHYISIGLYMPAFGCLMLPLVITLLVTWIKLFKLDIPEENRDISEVRVNASVLSQIFMTYLMSASTYYISLWLFSEAFQFKLEVLFILSSLIVFLHLFFCRVVCRGNEVDFLIFYFLSTIQLAVAITVLSLLNFSAAYIIGIFYVILCLLPYYKTRVTKGLRLLYCILSCPPMMVYLMCVLHCALKGLTETVLYDALELWKLIIDYDITNSTLRVWTRNILFYLLLPLWFSFATLVT</sequence>
<dbReference type="GeneID" id="136072056"/>
<feature type="transmembrane region" description="Helical" evidence="1">
    <location>
        <begin position="407"/>
        <end position="429"/>
    </location>
</feature>
<feature type="transmembrane region" description="Helical" evidence="1">
    <location>
        <begin position="490"/>
        <end position="508"/>
    </location>
</feature>
<keyword evidence="1" id="KW-0812">Transmembrane</keyword>
<accession>A0ABM4DNQ9</accession>
<dbReference type="RefSeq" id="XP_065676209.1">
    <property type="nucleotide sequence ID" value="XM_065820137.1"/>
</dbReference>
<gene>
    <name evidence="3" type="primary">LOC136072056</name>
</gene>
<evidence type="ECO:0000256" key="1">
    <source>
        <dbReference type="SAM" id="Phobius"/>
    </source>
</evidence>
<protein>
    <submittedName>
        <fullName evidence="3">Glycosylphosphatidylinositol anchor attachment 1 protein-like</fullName>
    </submittedName>
</protein>
<dbReference type="Pfam" id="PF04114">
    <property type="entry name" value="Gaa1"/>
    <property type="match status" value="1"/>
</dbReference>
<feature type="transmembrane region" description="Helical" evidence="1">
    <location>
        <begin position="575"/>
        <end position="591"/>
    </location>
</feature>
<dbReference type="PANTHER" id="PTHR13304:SF0">
    <property type="entry name" value="GLYCOSYLPHOSPHATIDYLINOSITOL ANCHOR ATTACHMENT 1 PROTEIN"/>
    <property type="match status" value="1"/>
</dbReference>
<reference evidence="3" key="1">
    <citation type="submission" date="2025-08" db="UniProtKB">
        <authorList>
            <consortium name="RefSeq"/>
        </authorList>
    </citation>
    <scope>IDENTIFICATION</scope>
</reference>
<feature type="transmembrane region" description="Helical" evidence="1">
    <location>
        <begin position="466"/>
        <end position="484"/>
    </location>
</feature>
<dbReference type="InterPro" id="IPR007246">
    <property type="entry name" value="Gaa1"/>
</dbReference>
<dbReference type="PANTHER" id="PTHR13304">
    <property type="entry name" value="GLYCOSYLPHOSPHATIDYLINOSITOL ANCHOR ATTACHMENT 1 PROTEIN"/>
    <property type="match status" value="1"/>
</dbReference>
<organism evidence="2 3">
    <name type="scientific">Hydra vulgaris</name>
    <name type="common">Hydra</name>
    <name type="synonym">Hydra attenuata</name>
    <dbReference type="NCBI Taxonomy" id="6087"/>
    <lineage>
        <taxon>Eukaryota</taxon>
        <taxon>Metazoa</taxon>
        <taxon>Cnidaria</taxon>
        <taxon>Hydrozoa</taxon>
        <taxon>Hydroidolina</taxon>
        <taxon>Anthoathecata</taxon>
        <taxon>Aplanulata</taxon>
        <taxon>Hydridae</taxon>
        <taxon>Hydra</taxon>
    </lineage>
</organism>
<feature type="transmembrane region" description="Helical" evidence="1">
    <location>
        <begin position="371"/>
        <end position="387"/>
    </location>
</feature>
<feature type="transmembrane region" description="Helical" evidence="1">
    <location>
        <begin position="20"/>
        <end position="40"/>
    </location>
</feature>
<keyword evidence="1" id="KW-0472">Membrane</keyword>
<name>A0ABM4DNQ9_HYDVU</name>
<feature type="transmembrane region" description="Helical" evidence="1">
    <location>
        <begin position="435"/>
        <end position="454"/>
    </location>
</feature>
<dbReference type="Proteomes" id="UP001652625">
    <property type="component" value="Chromosome 15"/>
</dbReference>
<dbReference type="Gene3D" id="3.40.630.10">
    <property type="entry name" value="Zn peptidases"/>
    <property type="match status" value="1"/>
</dbReference>
<keyword evidence="1" id="KW-1133">Transmembrane helix</keyword>
<dbReference type="SUPFAM" id="SSF53187">
    <property type="entry name" value="Zn-dependent exopeptidases"/>
    <property type="match status" value="1"/>
</dbReference>